<dbReference type="Proteomes" id="UP001597549">
    <property type="component" value="Unassembled WGS sequence"/>
</dbReference>
<dbReference type="RefSeq" id="WP_379802963.1">
    <property type="nucleotide sequence ID" value="NZ_JBHUOL010000001.1"/>
</dbReference>
<evidence type="ECO:0000313" key="2">
    <source>
        <dbReference type="Proteomes" id="UP001597549"/>
    </source>
</evidence>
<dbReference type="EMBL" id="JBHUOL010000001">
    <property type="protein sequence ID" value="MFD2907171.1"/>
    <property type="molecule type" value="Genomic_DNA"/>
</dbReference>
<gene>
    <name evidence="1" type="ORF">ACFSX9_00340</name>
</gene>
<organism evidence="1 2">
    <name type="scientific">Flavobacterium ardleyense</name>
    <dbReference type="NCBI Taxonomy" id="2038737"/>
    <lineage>
        <taxon>Bacteria</taxon>
        <taxon>Pseudomonadati</taxon>
        <taxon>Bacteroidota</taxon>
        <taxon>Flavobacteriia</taxon>
        <taxon>Flavobacteriales</taxon>
        <taxon>Flavobacteriaceae</taxon>
        <taxon>Flavobacterium</taxon>
    </lineage>
</organism>
<comment type="caution">
    <text evidence="1">The sequence shown here is derived from an EMBL/GenBank/DDBJ whole genome shotgun (WGS) entry which is preliminary data.</text>
</comment>
<evidence type="ECO:0000313" key="1">
    <source>
        <dbReference type="EMBL" id="MFD2907171.1"/>
    </source>
</evidence>
<sequence length="79" mass="9231">MIGQIQLEDYELEVRNVIGDEVTRKSLELFLSNVDLSDNAWQAESLSQLLDIFNFYDKEISLNEILVDLKQKLEDEKLI</sequence>
<reference evidence="2" key="1">
    <citation type="journal article" date="2019" name="Int. J. Syst. Evol. Microbiol.">
        <title>The Global Catalogue of Microorganisms (GCM) 10K type strain sequencing project: providing services to taxonomists for standard genome sequencing and annotation.</title>
        <authorList>
            <consortium name="The Broad Institute Genomics Platform"/>
            <consortium name="The Broad Institute Genome Sequencing Center for Infectious Disease"/>
            <person name="Wu L."/>
            <person name="Ma J."/>
        </authorList>
    </citation>
    <scope>NUCLEOTIDE SEQUENCE [LARGE SCALE GENOMIC DNA]</scope>
    <source>
        <strain evidence="2">KCTC 52644</strain>
    </source>
</reference>
<name>A0ABW5Z4C6_9FLAO</name>
<keyword evidence="2" id="KW-1185">Reference proteome</keyword>
<accession>A0ABW5Z4C6</accession>
<proteinExistence type="predicted"/>
<protein>
    <submittedName>
        <fullName evidence="1">Uncharacterized protein</fullName>
    </submittedName>
</protein>